<keyword evidence="4" id="KW-1185">Reference proteome</keyword>
<dbReference type="GO" id="GO:0009432">
    <property type="term" value="P:SOS response"/>
    <property type="evidence" value="ECO:0007669"/>
    <property type="project" value="TreeGrafter"/>
</dbReference>
<evidence type="ECO:0000256" key="1">
    <source>
        <dbReference type="PROSITE-ProRule" id="PRU00409"/>
    </source>
</evidence>
<dbReference type="InterPro" id="IPR011761">
    <property type="entry name" value="ATP-grasp"/>
</dbReference>
<keyword evidence="1" id="KW-0067">ATP-binding</keyword>
<dbReference type="GO" id="GO:0018169">
    <property type="term" value="F:ribosomal S6-glutamic acid ligase activity"/>
    <property type="evidence" value="ECO:0007669"/>
    <property type="project" value="TreeGrafter"/>
</dbReference>
<evidence type="ECO:0000313" key="3">
    <source>
        <dbReference type="EMBL" id="MBB6037850.1"/>
    </source>
</evidence>
<comment type="caution">
    <text evidence="3">The sequence shown here is derived from an EMBL/GenBank/DDBJ whole genome shotgun (WGS) entry which is preliminary data.</text>
</comment>
<dbReference type="Gene3D" id="3.30.470.20">
    <property type="entry name" value="ATP-grasp fold, B domain"/>
    <property type="match status" value="1"/>
</dbReference>
<feature type="domain" description="ATP-grasp" evidence="2">
    <location>
        <begin position="128"/>
        <end position="308"/>
    </location>
</feature>
<dbReference type="EMBL" id="JACHGT010000014">
    <property type="protein sequence ID" value="MBB6037850.1"/>
    <property type="molecule type" value="Genomic_DNA"/>
</dbReference>
<dbReference type="PANTHER" id="PTHR21621:SF0">
    <property type="entry name" value="BETA-CITRYLGLUTAMATE SYNTHASE B-RELATED"/>
    <property type="match status" value="1"/>
</dbReference>
<name>A0A841G109_9ACTN</name>
<evidence type="ECO:0000259" key="2">
    <source>
        <dbReference type="PROSITE" id="PS50975"/>
    </source>
</evidence>
<dbReference type="RefSeq" id="WP_184790665.1">
    <property type="nucleotide sequence ID" value="NZ_BONT01000065.1"/>
</dbReference>
<reference evidence="3 4" key="1">
    <citation type="submission" date="2020-08" db="EMBL/GenBank/DDBJ databases">
        <title>Genomic Encyclopedia of Type Strains, Phase IV (KMG-IV): sequencing the most valuable type-strain genomes for metagenomic binning, comparative biology and taxonomic classification.</title>
        <authorList>
            <person name="Goeker M."/>
        </authorList>
    </citation>
    <scope>NUCLEOTIDE SEQUENCE [LARGE SCALE GENOMIC DNA]</scope>
    <source>
        <strain evidence="3 4">YIM 65646</strain>
    </source>
</reference>
<protein>
    <recommendedName>
        <fullName evidence="2">ATP-grasp domain-containing protein</fullName>
    </recommendedName>
</protein>
<proteinExistence type="predicted"/>
<dbReference type="PANTHER" id="PTHR21621">
    <property type="entry name" value="RIBOSOMAL PROTEIN S6 MODIFICATION PROTEIN"/>
    <property type="match status" value="1"/>
</dbReference>
<organism evidence="3 4">
    <name type="scientific">Phytomonospora endophytica</name>
    <dbReference type="NCBI Taxonomy" id="714109"/>
    <lineage>
        <taxon>Bacteria</taxon>
        <taxon>Bacillati</taxon>
        <taxon>Actinomycetota</taxon>
        <taxon>Actinomycetes</taxon>
        <taxon>Micromonosporales</taxon>
        <taxon>Micromonosporaceae</taxon>
        <taxon>Phytomonospora</taxon>
    </lineage>
</organism>
<dbReference type="Proteomes" id="UP000548476">
    <property type="component" value="Unassembled WGS sequence"/>
</dbReference>
<dbReference type="GO" id="GO:0046872">
    <property type="term" value="F:metal ion binding"/>
    <property type="evidence" value="ECO:0007669"/>
    <property type="project" value="InterPro"/>
</dbReference>
<gene>
    <name evidence="3" type="ORF">HNR73_005730</name>
</gene>
<evidence type="ECO:0000313" key="4">
    <source>
        <dbReference type="Proteomes" id="UP000548476"/>
    </source>
</evidence>
<sequence length="312" mass="34010">MTGGDVVIVTERDDMHAAAMAAVLRRDHGITPVRLDQRDFPADLGSFHIGTGAPARRTLGDLRLDDVRSVWWRRPHHSVVPVSAQTDDDVFRQAECDGFAQGVLWSLPARWVNDPRAERFAVRKVVQLEAAVRAGLAVPETLVTNDPDAAEEFIGSRPGKVIYKRTGTGRAAFSETRLFAEADRRRLSTIRAAPTTFQDYVEAEADLRVAWVAGRELTVRIDSQSGIGKVDSRLDTSVTFAPFDLPGSVSVTLTTLMESLGLVFGVVDVRLGVDGEFYFLEVNTQGQFAYMEIKAGVPIFGALAGLLVNGPG</sequence>
<dbReference type="AlphaFoldDB" id="A0A841G109"/>
<dbReference type="GO" id="GO:0005524">
    <property type="term" value="F:ATP binding"/>
    <property type="evidence" value="ECO:0007669"/>
    <property type="project" value="UniProtKB-UniRule"/>
</dbReference>
<accession>A0A841G109</accession>
<dbReference type="PROSITE" id="PS50975">
    <property type="entry name" value="ATP_GRASP"/>
    <property type="match status" value="1"/>
</dbReference>
<keyword evidence="1" id="KW-0547">Nucleotide-binding</keyword>
<dbReference type="GO" id="GO:0005737">
    <property type="term" value="C:cytoplasm"/>
    <property type="evidence" value="ECO:0007669"/>
    <property type="project" value="TreeGrafter"/>
</dbReference>
<dbReference type="SUPFAM" id="SSF56059">
    <property type="entry name" value="Glutathione synthetase ATP-binding domain-like"/>
    <property type="match status" value="1"/>
</dbReference>